<dbReference type="InterPro" id="IPR001890">
    <property type="entry name" value="RNA-binding_CRM"/>
</dbReference>
<keyword evidence="8" id="KW-0508">mRNA splicing</keyword>
<keyword evidence="12" id="KW-0472">Membrane</keyword>
<evidence type="ECO:0000256" key="2">
    <source>
        <dbReference type="ARBA" id="ARBA00022528"/>
    </source>
</evidence>
<dbReference type="InterPro" id="IPR045278">
    <property type="entry name" value="CRS1/CFM2/CFM3"/>
</dbReference>
<comment type="caution">
    <text evidence="14">The sequence shown here is derived from an EMBL/GenBank/DDBJ whole genome shotgun (WGS) entry which is preliminary data.</text>
</comment>
<evidence type="ECO:0000256" key="1">
    <source>
        <dbReference type="ARBA" id="ARBA00004229"/>
    </source>
</evidence>
<keyword evidence="5" id="KW-0677">Repeat</keyword>
<dbReference type="PROSITE" id="PS51295">
    <property type="entry name" value="CRM"/>
    <property type="match status" value="3"/>
</dbReference>
<dbReference type="EMBL" id="SDMP01000018">
    <property type="protein sequence ID" value="RYQ94875.1"/>
    <property type="molecule type" value="Genomic_DNA"/>
</dbReference>
<dbReference type="Gene3D" id="3.30.110.60">
    <property type="entry name" value="YhbY-like"/>
    <property type="match status" value="3"/>
</dbReference>
<dbReference type="FunFam" id="3.30.110.60:FF:000003">
    <property type="entry name" value="CRM-domain containing factor CFM3B, chloroplastic"/>
    <property type="match status" value="1"/>
</dbReference>
<dbReference type="Pfam" id="PF01985">
    <property type="entry name" value="CRS1_YhbY"/>
    <property type="match status" value="3"/>
</dbReference>
<comment type="subcellular location">
    <subcellularLocation>
        <location evidence="1">Plastid</location>
        <location evidence="1">Chloroplast</location>
    </subcellularLocation>
</comment>
<feature type="region of interest" description="Disordered" evidence="11">
    <location>
        <begin position="46"/>
        <end position="91"/>
    </location>
</feature>
<keyword evidence="9" id="KW-0687">Ribonucleoprotein</keyword>
<evidence type="ECO:0000256" key="7">
    <source>
        <dbReference type="ARBA" id="ARBA00022946"/>
    </source>
</evidence>
<gene>
    <name evidence="14" type="ORF">Ahy_B08g089826</name>
</gene>
<dbReference type="GO" id="GO:0006397">
    <property type="term" value="P:mRNA processing"/>
    <property type="evidence" value="ECO:0007669"/>
    <property type="project" value="UniProtKB-KW"/>
</dbReference>
<evidence type="ECO:0000256" key="10">
    <source>
        <dbReference type="PROSITE-ProRule" id="PRU00626"/>
    </source>
</evidence>
<evidence type="ECO:0000259" key="13">
    <source>
        <dbReference type="PROSITE" id="PS51295"/>
    </source>
</evidence>
<evidence type="ECO:0000256" key="11">
    <source>
        <dbReference type="SAM" id="MobiDB-lite"/>
    </source>
</evidence>
<dbReference type="GO" id="GO:0000373">
    <property type="term" value="P:Group II intron splicing"/>
    <property type="evidence" value="ECO:0007669"/>
    <property type="project" value="UniProtKB-ARBA"/>
</dbReference>
<proteinExistence type="predicted"/>
<evidence type="ECO:0000256" key="8">
    <source>
        <dbReference type="ARBA" id="ARBA00023187"/>
    </source>
</evidence>
<dbReference type="STRING" id="3818.A0A444XYX1"/>
<protein>
    <recommendedName>
        <fullName evidence="13">CRM domain-containing protein</fullName>
    </recommendedName>
</protein>
<dbReference type="PANTHER" id="PTHR31846">
    <property type="entry name" value="CRS1 / YHBY (CRM) DOMAIN-CONTAINING PROTEIN"/>
    <property type="match status" value="1"/>
</dbReference>
<sequence>MALGNSTAKLSELPLSVGTSYLCTTASHSYQLSILRPFCVSATYPTHSQPKPSNKVTSSDSWLTKWPPANPNSSRFPNPKPSPRFPQPAADDLFDPDDSHFLRNDNNPCNAIDRVVIRLRNLRLASYNDDNVEAPGGLSRLLRRDWVRSDTALAEDEANDMLLPWDRDGEDEKEAVEIENKVMQKRKVKPPTLAELNLEEEERARLRRLGMQLKEKVNVAKAGLTQAVLDKIHDQWRKKEVVRLKFHELLARDMKTAHEIVERTYELKSCSILQRRTRGLVIWRSGSVMLVFRGKNYEGPTPASLERSEPVMMNQEQLANMTPEEEEFDRMLGGLGPRFVEWWGTGIVPIDADLLPPTVPGYKTPLRLLPTGMPPRLTDAELTNMRKLSKALPCHFALGRNRNLQGLAVAILKLWEKSLVVKIAVKRGILNTNNELMAGELKKLTGGTLLIRNKYFIVIYRGKDFVPTSVAAVLAERQEMTKQVVDDEEKARHRAIDVTQSGTDEATTQAGSLAEFYEAQTRWGKDISAEEREKMIKESAKAKNVKLFRKVERKLVLAKTKKIRAENLLSKVEASLVPADPDCDQETISEEERAMFRRVGLIMKPYLPLGIRGVFDGVIENMHLHWRHRELVKLITKQKTFAFVEDTARLLEYESGGILVSIDRLPKGFCLIYYRGKNYRRPVTIKPRNLLTKAKALKRSIAMQRHEALSKHITELGRKIEEMKEELGLSHDLEPEDRGGIEDLNQIDHVRIHPGKTPSKIYSFLVSLKIRTGNKMTVILAMRKMVAGILRIRSLETLKMMTILGWQVYRVAVKFLDDMPLHAARRRVELGIKSAYMLNKIAAFRFIQFSRETCLRNPSPIEISLLSYFLILRYCLLSLSLSLFVNYYLAICKYPI</sequence>
<dbReference type="PANTHER" id="PTHR31846:SF17">
    <property type="entry name" value="(CRM) DOMAIN PROTEIN, PUTATIVE-RELATED"/>
    <property type="match status" value="1"/>
</dbReference>
<feature type="domain" description="CRM" evidence="13">
    <location>
        <begin position="375"/>
        <end position="472"/>
    </location>
</feature>
<keyword evidence="15" id="KW-1185">Reference proteome</keyword>
<keyword evidence="4" id="KW-0507">mRNA processing</keyword>
<dbReference type="SMART" id="SM01103">
    <property type="entry name" value="CRS1_YhbY"/>
    <property type="match status" value="3"/>
</dbReference>
<evidence type="ECO:0000313" key="15">
    <source>
        <dbReference type="Proteomes" id="UP000289738"/>
    </source>
</evidence>
<evidence type="ECO:0000313" key="14">
    <source>
        <dbReference type="EMBL" id="RYQ94875.1"/>
    </source>
</evidence>
<evidence type="ECO:0000256" key="12">
    <source>
        <dbReference type="SAM" id="Phobius"/>
    </source>
</evidence>
<name>A0A444XYX1_ARAHY</name>
<dbReference type="GO" id="GO:1990904">
    <property type="term" value="C:ribonucleoprotein complex"/>
    <property type="evidence" value="ECO:0007669"/>
    <property type="project" value="UniProtKB-KW"/>
</dbReference>
<keyword evidence="3" id="KW-0934">Plastid</keyword>
<feature type="domain" description="CRM" evidence="13">
    <location>
        <begin position="196"/>
        <end position="304"/>
    </location>
</feature>
<dbReference type="InterPro" id="IPR035920">
    <property type="entry name" value="YhbY-like_sf"/>
</dbReference>
<feature type="domain" description="CRM" evidence="13">
    <location>
        <begin position="586"/>
        <end position="686"/>
    </location>
</feature>
<feature type="compositionally biased region" description="Polar residues" evidence="11">
    <location>
        <begin position="46"/>
        <end position="62"/>
    </location>
</feature>
<keyword evidence="2" id="KW-0150">Chloroplast</keyword>
<accession>A0A444XYX1</accession>
<keyword evidence="6 10" id="KW-0694">RNA-binding</keyword>
<reference evidence="14 15" key="1">
    <citation type="submission" date="2019-01" db="EMBL/GenBank/DDBJ databases">
        <title>Sequencing of cultivated peanut Arachis hypogaea provides insights into genome evolution and oil improvement.</title>
        <authorList>
            <person name="Chen X."/>
        </authorList>
    </citation>
    <scope>NUCLEOTIDE SEQUENCE [LARGE SCALE GENOMIC DNA]</scope>
    <source>
        <strain evidence="15">cv. Fuhuasheng</strain>
        <tissue evidence="14">Leaves</tissue>
    </source>
</reference>
<dbReference type="Proteomes" id="UP000289738">
    <property type="component" value="Chromosome B08"/>
</dbReference>
<evidence type="ECO:0000256" key="4">
    <source>
        <dbReference type="ARBA" id="ARBA00022664"/>
    </source>
</evidence>
<organism evidence="14 15">
    <name type="scientific">Arachis hypogaea</name>
    <name type="common">Peanut</name>
    <dbReference type="NCBI Taxonomy" id="3818"/>
    <lineage>
        <taxon>Eukaryota</taxon>
        <taxon>Viridiplantae</taxon>
        <taxon>Streptophyta</taxon>
        <taxon>Embryophyta</taxon>
        <taxon>Tracheophyta</taxon>
        <taxon>Spermatophyta</taxon>
        <taxon>Magnoliopsida</taxon>
        <taxon>eudicotyledons</taxon>
        <taxon>Gunneridae</taxon>
        <taxon>Pentapetalae</taxon>
        <taxon>rosids</taxon>
        <taxon>fabids</taxon>
        <taxon>Fabales</taxon>
        <taxon>Fabaceae</taxon>
        <taxon>Papilionoideae</taxon>
        <taxon>50 kb inversion clade</taxon>
        <taxon>dalbergioids sensu lato</taxon>
        <taxon>Dalbergieae</taxon>
        <taxon>Pterocarpus clade</taxon>
        <taxon>Arachis</taxon>
    </lineage>
</organism>
<evidence type="ECO:0000256" key="3">
    <source>
        <dbReference type="ARBA" id="ARBA00022640"/>
    </source>
</evidence>
<evidence type="ECO:0000256" key="5">
    <source>
        <dbReference type="ARBA" id="ARBA00022737"/>
    </source>
</evidence>
<dbReference type="AlphaFoldDB" id="A0A444XYX1"/>
<evidence type="ECO:0000256" key="9">
    <source>
        <dbReference type="ARBA" id="ARBA00023274"/>
    </source>
</evidence>
<dbReference type="SUPFAM" id="SSF75471">
    <property type="entry name" value="YhbY-like"/>
    <property type="match status" value="3"/>
</dbReference>
<dbReference type="FunFam" id="3.30.110.60:FF:000002">
    <property type="entry name" value="CRS2-associated factor 1, chloroplastic"/>
    <property type="match status" value="1"/>
</dbReference>
<keyword evidence="7" id="KW-0809">Transit peptide</keyword>
<feature type="transmembrane region" description="Helical" evidence="12">
    <location>
        <begin position="865"/>
        <end position="889"/>
    </location>
</feature>
<dbReference type="GO" id="GO:0009507">
    <property type="term" value="C:chloroplast"/>
    <property type="evidence" value="ECO:0007669"/>
    <property type="project" value="UniProtKB-SubCell"/>
</dbReference>
<dbReference type="GO" id="GO:0003729">
    <property type="term" value="F:mRNA binding"/>
    <property type="evidence" value="ECO:0007669"/>
    <property type="project" value="InterPro"/>
</dbReference>
<keyword evidence="12" id="KW-0812">Transmembrane</keyword>
<evidence type="ECO:0000256" key="6">
    <source>
        <dbReference type="ARBA" id="ARBA00022884"/>
    </source>
</evidence>
<keyword evidence="12" id="KW-1133">Transmembrane helix</keyword>